<dbReference type="Proteomes" id="UP001156870">
    <property type="component" value="Unassembled WGS sequence"/>
</dbReference>
<feature type="compositionally biased region" description="Low complexity" evidence="1">
    <location>
        <begin position="36"/>
        <end position="48"/>
    </location>
</feature>
<keyword evidence="2" id="KW-0449">Lipoprotein</keyword>
<reference evidence="2 3" key="1">
    <citation type="journal article" date="2014" name="Int. J. Syst. Evol. Microbiol.">
        <title>Complete genome sequence of Corynebacterium casei LMG S-19264T (=DSM 44701T), isolated from a smear-ripened cheese.</title>
        <authorList>
            <consortium name="US DOE Joint Genome Institute (JGI-PGF)"/>
            <person name="Walter F."/>
            <person name="Albersmeier A."/>
            <person name="Kalinowski J."/>
            <person name="Ruckert C."/>
        </authorList>
    </citation>
    <scope>NUCLEOTIDE SEQUENCE [LARGE SCALE GENOMIC DNA]</scope>
    <source>
        <strain evidence="2 3">NBRC 110095</strain>
    </source>
</reference>
<dbReference type="RefSeq" id="WP_232591973.1">
    <property type="nucleotide sequence ID" value="NZ_JAJQVM010000001.1"/>
</dbReference>
<organism evidence="2 3">
    <name type="scientific">Marinibactrum halimedae</name>
    <dbReference type="NCBI Taxonomy" id="1444977"/>
    <lineage>
        <taxon>Bacteria</taxon>
        <taxon>Pseudomonadati</taxon>
        <taxon>Pseudomonadota</taxon>
        <taxon>Gammaproteobacteria</taxon>
        <taxon>Cellvibrionales</taxon>
        <taxon>Cellvibrionaceae</taxon>
        <taxon>Marinibactrum</taxon>
    </lineage>
</organism>
<sequence>MLSNHGLKKWFIIWLGIFSMIGCSDDGNIAVNGEGDSSSIQSSSSQSDDIPEGARSIDEIAALEWVEHGEVYNPEAPIPSQCYTKTDGVSNPCYVCHQSYPASNNHSNKMNDGFLQGQYIFSDFGVKNRWVNLFKDRTDFIDSISDEKILEYVNADNYSSLISWMNSKNWKGEVPYIKDLQEGALAFDEWGLALDGSRWVAFNYKPLPSTFWPTNGSTDDVMIRLPNAFSEVDGAFSKDLYFANLSLLEMNIKGMDEMSTPPLNEAAMNIDIDQDGVLSVSATRIIRGDYYLGDAASIPLVHMLYPKDTEFLHTVRYLGVEENGRIVNSKRMKEVRYLQKRKFMDPKHINSVTYNERKEKHFEKLPMVSDYGDNGMSNKNGWMVWGFIEDAQGELRKQHHEEQMFCMGCHKSIGANIDHTFSFPRKLTGAAGWGYIDLTKLTDVPNVGESEGEYLTYLERVGGGDEFRQNAEMLERWFDSAGEVKKDEVKRLNNIYELIAPSVDRALSLNKAYLAIVKEQSYLYGRDTVMKPATNVLKDIDRETVPLLPENRHQYDMRLDWSQQEVPSSQYSYSH</sequence>
<name>A0AA37T2D3_9GAMM</name>
<protein>
    <submittedName>
        <fullName evidence="2">Lipoprotein</fullName>
    </submittedName>
</protein>
<evidence type="ECO:0000313" key="3">
    <source>
        <dbReference type="Proteomes" id="UP001156870"/>
    </source>
</evidence>
<proteinExistence type="predicted"/>
<evidence type="ECO:0000313" key="2">
    <source>
        <dbReference type="EMBL" id="GLS25529.1"/>
    </source>
</evidence>
<feature type="region of interest" description="Disordered" evidence="1">
    <location>
        <begin position="32"/>
        <end position="51"/>
    </location>
</feature>
<evidence type="ECO:0000256" key="1">
    <source>
        <dbReference type="SAM" id="MobiDB-lite"/>
    </source>
</evidence>
<keyword evidence="3" id="KW-1185">Reference proteome</keyword>
<dbReference type="AlphaFoldDB" id="A0AA37T2D3"/>
<dbReference type="EMBL" id="BSPD01000030">
    <property type="protein sequence ID" value="GLS25529.1"/>
    <property type="molecule type" value="Genomic_DNA"/>
</dbReference>
<gene>
    <name evidence="2" type="ORF">GCM10007877_12430</name>
</gene>
<comment type="caution">
    <text evidence="2">The sequence shown here is derived from an EMBL/GenBank/DDBJ whole genome shotgun (WGS) entry which is preliminary data.</text>
</comment>
<accession>A0AA37T2D3</accession>